<feature type="compositionally biased region" description="Acidic residues" evidence="1">
    <location>
        <begin position="176"/>
        <end position="188"/>
    </location>
</feature>
<evidence type="ECO:0000313" key="4">
    <source>
        <dbReference type="Proteomes" id="UP000018538"/>
    </source>
</evidence>
<keyword evidence="2" id="KW-1133">Transmembrane helix</keyword>
<keyword evidence="2" id="KW-0812">Transmembrane</keyword>
<feature type="region of interest" description="Disordered" evidence="1">
    <location>
        <begin position="176"/>
        <end position="195"/>
    </location>
</feature>
<organism evidence="3 4">
    <name type="scientific">Plasmodium yoelii 17X</name>
    <dbReference type="NCBI Taxonomy" id="1323249"/>
    <lineage>
        <taxon>Eukaryota</taxon>
        <taxon>Sar</taxon>
        <taxon>Alveolata</taxon>
        <taxon>Apicomplexa</taxon>
        <taxon>Aconoidasida</taxon>
        <taxon>Haemosporida</taxon>
        <taxon>Plasmodiidae</taxon>
        <taxon>Plasmodium</taxon>
        <taxon>Plasmodium (Vinckeia)</taxon>
    </lineage>
</organism>
<sequence length="708" mass="83004">MKKLINISAFIAIFLPNVIYSFWDSNKLATVVYDDNPNQNDNEDFQYIYIDKNYYTPDIVSSEIGKINVDSEIYFYKSYTNIISYFKYQPPANIKFQFKYNDGNLVILKNSKKGIICKISDIFYSESGLNIFMRNKSSNKNKSIKYEKFSVKVLPDWGDGNSIEDDNKNSDLIDEEFQEDDDSDDEDNDHTNTTVERGSICEIGGDKFISEKLLCFPSIYNDNQIRMSFLKDAEYNRLSIVNNKLITKSGYELIEKIKTHLKNVSNINLDVKNILYYIYVKTTNCNLKKTLLLSMGLENDKDKNGKNDKYSIHNIFGGGNNDSEKNLLGKNIFDYTDEEIDQHNKFLTNEQPYNVHENNNFLIWKHTNEEYIKINYEECNRILISEGELYNCFGNLENVYEIKVSKENIIDKLKKKKIKNISSINTYTAYYYDKINYLVILQDYKLYSFFKLDNVLDFVLFIGMNNHIQFYYISNNNNNDKILNIYRCTAHHLVRCECISTIPNENKDNEYENHIYISTSQNRDSRAVYVSTRNKIWSIKIDDLSRYGDSSKYVYTRKVIDLVENSSKDYFGNIACYTIRTRQFASLFTQYFNLKHRNGETVGCSYLKHFNDHGNILLVSFVENVNFVQRTYHIVRNKNYVLSTGDIILDIKINGFNDLILIIAFIVCIIVIICNVFRHLFPNKYKIHKMEHDFFSNSKNSCPSTVGE</sequence>
<proteinExistence type="predicted"/>
<name>V7PG25_PLAYE</name>
<gene>
    <name evidence="3" type="ORF">YYC_04733</name>
</gene>
<feature type="transmembrane region" description="Helical" evidence="2">
    <location>
        <begin position="659"/>
        <end position="681"/>
    </location>
</feature>
<accession>V7PG25</accession>
<protein>
    <submittedName>
        <fullName evidence="3">Uncharacterized protein</fullName>
    </submittedName>
</protein>
<dbReference type="OrthoDB" id="372021at2759"/>
<dbReference type="EMBL" id="KI635795">
    <property type="protein sequence ID" value="ETB57950.1"/>
    <property type="molecule type" value="Genomic_DNA"/>
</dbReference>
<keyword evidence="4" id="KW-1185">Reference proteome</keyword>
<evidence type="ECO:0000313" key="3">
    <source>
        <dbReference type="EMBL" id="ETB57950.1"/>
    </source>
</evidence>
<dbReference type="Proteomes" id="UP000018538">
    <property type="component" value="Unassembled WGS sequence"/>
</dbReference>
<evidence type="ECO:0000256" key="1">
    <source>
        <dbReference type="SAM" id="MobiDB-lite"/>
    </source>
</evidence>
<keyword evidence="2" id="KW-0472">Membrane</keyword>
<dbReference type="AlphaFoldDB" id="V7PG25"/>
<reference evidence="3 4" key="1">
    <citation type="submission" date="2013-11" db="EMBL/GenBank/DDBJ databases">
        <title>The Genome Sequence of Plasmodium yoelii 17X.</title>
        <authorList>
            <consortium name="The Broad Institute Genomics Platform"/>
            <consortium name="The Broad Institute Genome Sequencing Center for Infectious Disease"/>
            <person name="Neafsey D."/>
            <person name="Adams J."/>
            <person name="Walker B."/>
            <person name="Young S.K."/>
            <person name="Zeng Q."/>
            <person name="Gargeya S."/>
            <person name="Fitzgerald M."/>
            <person name="Haas B."/>
            <person name="Abouelleil A."/>
            <person name="Alvarado L."/>
            <person name="Chapman S.B."/>
            <person name="Gainer-Dewar J."/>
            <person name="Goldberg J."/>
            <person name="Griggs A."/>
            <person name="Gujja S."/>
            <person name="Hansen M."/>
            <person name="Howarth C."/>
            <person name="Imamovic A."/>
            <person name="Ireland A."/>
            <person name="Larimer J."/>
            <person name="McCowan C."/>
            <person name="Murphy C."/>
            <person name="Pearson M."/>
            <person name="Poon T.W."/>
            <person name="Priest M."/>
            <person name="Roberts A."/>
            <person name="Saif S."/>
            <person name="Shea T."/>
            <person name="Sykes S."/>
            <person name="Wortman J."/>
            <person name="Nusbaum C."/>
            <person name="Birren B."/>
        </authorList>
    </citation>
    <scope>NUCLEOTIDE SEQUENCE [LARGE SCALE GENOMIC DNA]</scope>
    <source>
        <strain evidence="3 4">17X</strain>
    </source>
</reference>
<evidence type="ECO:0000256" key="2">
    <source>
        <dbReference type="SAM" id="Phobius"/>
    </source>
</evidence>